<keyword evidence="2" id="KW-0560">Oxidoreductase</keyword>
<comment type="similarity">
    <text evidence="1">Belongs to the Gfo/Idh/MocA family.</text>
</comment>
<feature type="domain" description="Gfo/Idh/MocA-like oxidoreductase N-terminal" evidence="3">
    <location>
        <begin position="8"/>
        <end position="126"/>
    </location>
</feature>
<dbReference type="RefSeq" id="WP_067302871.1">
    <property type="nucleotide sequence ID" value="NZ_CP016279.1"/>
</dbReference>
<evidence type="ECO:0000313" key="4">
    <source>
        <dbReference type="EMBL" id="ANP50334.1"/>
    </source>
</evidence>
<evidence type="ECO:0000313" key="7">
    <source>
        <dbReference type="Proteomes" id="UP001519309"/>
    </source>
</evidence>
<dbReference type="AlphaFoldDB" id="A0A1B1AUT2"/>
<dbReference type="Proteomes" id="UP000092659">
    <property type="component" value="Chromosome"/>
</dbReference>
<dbReference type="InterPro" id="IPR036291">
    <property type="entry name" value="NAD(P)-bd_dom_sf"/>
</dbReference>
<dbReference type="SUPFAM" id="SSF51735">
    <property type="entry name" value="NAD(P)-binding Rossmann-fold domains"/>
    <property type="match status" value="1"/>
</dbReference>
<dbReference type="OrthoDB" id="256869at2"/>
<dbReference type="GO" id="GO:0000166">
    <property type="term" value="F:nucleotide binding"/>
    <property type="evidence" value="ECO:0007669"/>
    <property type="project" value="InterPro"/>
</dbReference>
<gene>
    <name evidence="4" type="ORF">AVL59_12510</name>
    <name evidence="5" type="ORF">J2Z21_000916</name>
</gene>
<dbReference type="EMBL" id="CP016279">
    <property type="protein sequence ID" value="ANP50334.1"/>
    <property type="molecule type" value="Genomic_DNA"/>
</dbReference>
<name>A0A1B1AUT2_9ACTN</name>
<dbReference type="Pfam" id="PF01408">
    <property type="entry name" value="GFO_IDH_MocA"/>
    <property type="match status" value="1"/>
</dbReference>
<dbReference type="PANTHER" id="PTHR43708:SF5">
    <property type="entry name" value="CONSERVED EXPRESSED OXIDOREDUCTASE (EUROFUNG)-RELATED"/>
    <property type="match status" value="1"/>
</dbReference>
<sequence>MTPAPVPVAVVGGGRVARAVHIPLLLMKPASFRLVAVVETDRHKAASLKREYPALDVVTDPGAAFAAGARCLICATPWPTHRDVVTEALRQGLHVLTEKPVSLDPADIAALLEAERSSAGRVTVGYMKRHDPAAARFVDAVSTRIHRLRRVSVDIVDPDSPRQVAHRMATPLEPSAVTRAAAEQTVSALLADASDGQRAVYSRGLGGSLIHQINLIHAALSGSPYRLLGRIGHSTHWAGGAAVSCGWWPTDDFGVQMTHVRAPLAPGYVEVIEAVADDCRLTLRAPSPYLLEQSMTFTEENSGGVHTCPGQPHHNGFVRQLEAWGESLRTESHTLPGLDEALLDLEVVREAALTSSGVPALAQAIEVSS</sequence>
<evidence type="ECO:0000259" key="3">
    <source>
        <dbReference type="Pfam" id="PF01408"/>
    </source>
</evidence>
<evidence type="ECO:0000256" key="1">
    <source>
        <dbReference type="ARBA" id="ARBA00010928"/>
    </source>
</evidence>
<protein>
    <submittedName>
        <fullName evidence="5">Dehydrogenase</fullName>
    </submittedName>
</protein>
<reference evidence="5 7" key="2">
    <citation type="submission" date="2021-03" db="EMBL/GenBank/DDBJ databases">
        <title>Genomic Encyclopedia of Type Strains, Phase IV (KMG-IV): sequencing the most valuable type-strain genomes for metagenomic binning, comparative biology and taxonomic classification.</title>
        <authorList>
            <person name="Goeker M."/>
        </authorList>
    </citation>
    <scope>NUCLEOTIDE SEQUENCE [LARGE SCALE GENOMIC DNA]</scope>
    <source>
        <strain evidence="5 7">DSM 40499</strain>
    </source>
</reference>
<organism evidence="4 6">
    <name type="scientific">Streptomyces griseochromogenes</name>
    <dbReference type="NCBI Taxonomy" id="68214"/>
    <lineage>
        <taxon>Bacteria</taxon>
        <taxon>Bacillati</taxon>
        <taxon>Actinomycetota</taxon>
        <taxon>Actinomycetes</taxon>
        <taxon>Kitasatosporales</taxon>
        <taxon>Streptomycetaceae</taxon>
        <taxon>Streptomyces</taxon>
    </lineage>
</organism>
<dbReference type="InterPro" id="IPR051317">
    <property type="entry name" value="Gfo/Idh/MocA_oxidoreduct"/>
</dbReference>
<evidence type="ECO:0000313" key="6">
    <source>
        <dbReference type="Proteomes" id="UP000092659"/>
    </source>
</evidence>
<keyword evidence="7" id="KW-1185">Reference proteome</keyword>
<dbReference type="KEGG" id="sgs:AVL59_12510"/>
<dbReference type="InterPro" id="IPR000683">
    <property type="entry name" value="Gfo/Idh/MocA-like_OxRdtase_N"/>
</dbReference>
<dbReference type="Proteomes" id="UP001519309">
    <property type="component" value="Unassembled WGS sequence"/>
</dbReference>
<dbReference type="STRING" id="68214.AVL59_12510"/>
<dbReference type="Gene3D" id="3.40.50.720">
    <property type="entry name" value="NAD(P)-binding Rossmann-like Domain"/>
    <property type="match status" value="1"/>
</dbReference>
<dbReference type="GO" id="GO:0016491">
    <property type="term" value="F:oxidoreductase activity"/>
    <property type="evidence" value="ECO:0007669"/>
    <property type="project" value="UniProtKB-KW"/>
</dbReference>
<evidence type="ECO:0000256" key="2">
    <source>
        <dbReference type="ARBA" id="ARBA00023002"/>
    </source>
</evidence>
<evidence type="ECO:0000313" key="5">
    <source>
        <dbReference type="EMBL" id="MBP2047992.1"/>
    </source>
</evidence>
<reference evidence="4 6" key="1">
    <citation type="submission" date="2016-06" db="EMBL/GenBank/DDBJ databases">
        <title>Complete genome sequence of Streptomyces griseochromogenes ATCC 14511, the Blasticidin S producer.</title>
        <authorList>
            <person name="Wu L."/>
        </authorList>
    </citation>
    <scope>NUCLEOTIDE SEQUENCE [LARGE SCALE GENOMIC DNA]</scope>
    <source>
        <strain evidence="4 6">ATCC 14511</strain>
    </source>
</reference>
<accession>A0A1B1AUT2</accession>
<proteinExistence type="inferred from homology"/>
<dbReference type="PANTHER" id="PTHR43708">
    <property type="entry name" value="CONSERVED EXPRESSED OXIDOREDUCTASE (EUROFUNG)"/>
    <property type="match status" value="1"/>
</dbReference>
<dbReference type="EMBL" id="JAGGLP010000002">
    <property type="protein sequence ID" value="MBP2047992.1"/>
    <property type="molecule type" value="Genomic_DNA"/>
</dbReference>